<keyword evidence="2 3" id="KW-0193">Cuticle</keyword>
<evidence type="ECO:0000256" key="5">
    <source>
        <dbReference type="SAM" id="SignalP"/>
    </source>
</evidence>
<dbReference type="GO" id="GO:0008010">
    <property type="term" value="F:structural constituent of chitin-based larval cuticle"/>
    <property type="evidence" value="ECO:0007669"/>
    <property type="project" value="TreeGrafter"/>
</dbReference>
<feature type="signal peptide" evidence="5">
    <location>
        <begin position="1"/>
        <end position="16"/>
    </location>
</feature>
<proteinExistence type="predicted"/>
<dbReference type="PROSITE" id="PS00233">
    <property type="entry name" value="CHIT_BIND_RR_1"/>
    <property type="match status" value="1"/>
</dbReference>
<evidence type="ECO:0008006" key="8">
    <source>
        <dbReference type="Google" id="ProtNLM"/>
    </source>
</evidence>
<evidence type="ECO:0000256" key="2">
    <source>
        <dbReference type="ARBA" id="ARBA00022460"/>
    </source>
</evidence>
<dbReference type="InterPro" id="IPR000618">
    <property type="entry name" value="Insect_cuticle"/>
</dbReference>
<protein>
    <recommendedName>
        <fullName evidence="8">Cuticle protein</fullName>
    </recommendedName>
</protein>
<reference evidence="6 7" key="1">
    <citation type="journal article" date="2022" name="Nat. Ecol. Evol.">
        <title>A masculinizing supergene underlies an exaggerated male reproductive morph in a spider.</title>
        <authorList>
            <person name="Hendrickx F."/>
            <person name="De Corte Z."/>
            <person name="Sonet G."/>
            <person name="Van Belleghem S.M."/>
            <person name="Kostlbacher S."/>
            <person name="Vangestel C."/>
        </authorList>
    </citation>
    <scope>NUCLEOTIDE SEQUENCE [LARGE SCALE GENOMIC DNA]</scope>
    <source>
        <strain evidence="6">W744_W776</strain>
    </source>
</reference>
<dbReference type="PROSITE" id="PS51155">
    <property type="entry name" value="CHIT_BIND_RR_2"/>
    <property type="match status" value="1"/>
</dbReference>
<comment type="function">
    <text evidence="1">Component of the rigid cuticle of the spider.</text>
</comment>
<dbReference type="InterPro" id="IPR031311">
    <property type="entry name" value="CHIT_BIND_RR_consensus"/>
</dbReference>
<evidence type="ECO:0000313" key="7">
    <source>
        <dbReference type="Proteomes" id="UP000827092"/>
    </source>
</evidence>
<dbReference type="GO" id="GO:0062129">
    <property type="term" value="C:chitin-based extracellular matrix"/>
    <property type="evidence" value="ECO:0007669"/>
    <property type="project" value="TreeGrafter"/>
</dbReference>
<gene>
    <name evidence="6" type="ORF">JTE90_012821</name>
</gene>
<evidence type="ECO:0000313" key="6">
    <source>
        <dbReference type="EMBL" id="KAG8201762.1"/>
    </source>
</evidence>
<organism evidence="6 7">
    <name type="scientific">Oedothorax gibbosus</name>
    <dbReference type="NCBI Taxonomy" id="931172"/>
    <lineage>
        <taxon>Eukaryota</taxon>
        <taxon>Metazoa</taxon>
        <taxon>Ecdysozoa</taxon>
        <taxon>Arthropoda</taxon>
        <taxon>Chelicerata</taxon>
        <taxon>Arachnida</taxon>
        <taxon>Araneae</taxon>
        <taxon>Araneomorphae</taxon>
        <taxon>Entelegynae</taxon>
        <taxon>Araneoidea</taxon>
        <taxon>Linyphiidae</taxon>
        <taxon>Erigoninae</taxon>
        <taxon>Oedothorax</taxon>
    </lineage>
</organism>
<dbReference type="PANTHER" id="PTHR10380">
    <property type="entry name" value="CUTICLE PROTEIN"/>
    <property type="match status" value="1"/>
</dbReference>
<evidence type="ECO:0000256" key="3">
    <source>
        <dbReference type="PROSITE-ProRule" id="PRU00497"/>
    </source>
</evidence>
<keyword evidence="5" id="KW-0732">Signal</keyword>
<evidence type="ECO:0000256" key="4">
    <source>
        <dbReference type="SAM" id="MobiDB-lite"/>
    </source>
</evidence>
<dbReference type="InterPro" id="IPR050468">
    <property type="entry name" value="Cuticle_Struct_Prot"/>
</dbReference>
<dbReference type="Pfam" id="PF00379">
    <property type="entry name" value="Chitin_bind_4"/>
    <property type="match status" value="1"/>
</dbReference>
<dbReference type="AlphaFoldDB" id="A0AAV6VXL8"/>
<name>A0AAV6VXL8_9ARAC</name>
<comment type="caution">
    <text evidence="6">The sequence shown here is derived from an EMBL/GenBank/DDBJ whole genome shotgun (WGS) entry which is preliminary data.</text>
</comment>
<accession>A0AAV6VXL8</accession>
<feature type="chain" id="PRO_5043608197" description="Cuticle protein" evidence="5">
    <location>
        <begin position="17"/>
        <end position="175"/>
    </location>
</feature>
<keyword evidence="7" id="KW-1185">Reference proteome</keyword>
<sequence length="175" mass="19620">MFSGLLIAIVISAVTGQRQHVRDFQSNPYYDESPKPYSFSYSAPLEDGVGQSSRTESGDANGRVQGSYTINNDEGHYRIVEYVADENGFRANVRTNEPGTESKSPADVVFVSEAGPFSYNPVIRPAAVVPNPVLNTVPLVNPVVPSVRRTMYRRPVVPRDYQYRPNRYQNRRVYA</sequence>
<dbReference type="Proteomes" id="UP000827092">
    <property type="component" value="Unassembled WGS sequence"/>
</dbReference>
<dbReference type="EMBL" id="JAFNEN010000003">
    <property type="protein sequence ID" value="KAG8201762.1"/>
    <property type="molecule type" value="Genomic_DNA"/>
</dbReference>
<dbReference type="PANTHER" id="PTHR10380:SF235">
    <property type="entry name" value="CUTICULAR PROTEIN 73D, ISOFORM B"/>
    <property type="match status" value="1"/>
</dbReference>
<feature type="region of interest" description="Disordered" evidence="4">
    <location>
        <begin position="41"/>
        <end position="68"/>
    </location>
</feature>
<evidence type="ECO:0000256" key="1">
    <source>
        <dbReference type="ARBA" id="ARBA00002980"/>
    </source>
</evidence>